<evidence type="ECO:0000256" key="7">
    <source>
        <dbReference type="SAM" id="MobiDB-lite"/>
    </source>
</evidence>
<dbReference type="GO" id="GO:0005634">
    <property type="term" value="C:nucleus"/>
    <property type="evidence" value="ECO:0007669"/>
    <property type="project" value="UniProtKB-SubCell"/>
</dbReference>
<dbReference type="SUPFAM" id="SSF56235">
    <property type="entry name" value="N-terminal nucleophile aminohydrolases (Ntn hydrolases)"/>
    <property type="match status" value="1"/>
</dbReference>
<dbReference type="InParanoid" id="A0A409YMQ4"/>
<accession>A0A409YMQ4</accession>
<feature type="region of interest" description="Disordered" evidence="7">
    <location>
        <begin position="141"/>
        <end position="903"/>
    </location>
</feature>
<dbReference type="InterPro" id="IPR029055">
    <property type="entry name" value="Ntn_hydrolases_N"/>
</dbReference>
<dbReference type="PANTHER" id="PTHR11599">
    <property type="entry name" value="PROTEASOME SUBUNIT ALPHA/BETA"/>
    <property type="match status" value="1"/>
</dbReference>
<feature type="region of interest" description="Disordered" evidence="7">
    <location>
        <begin position="1551"/>
        <end position="1576"/>
    </location>
</feature>
<feature type="compositionally biased region" description="Pro residues" evidence="7">
    <location>
        <begin position="149"/>
        <end position="162"/>
    </location>
</feature>
<dbReference type="GO" id="GO:0019773">
    <property type="term" value="C:proteasome core complex, alpha-subunit complex"/>
    <property type="evidence" value="ECO:0007669"/>
    <property type="project" value="UniProtKB-UniRule"/>
</dbReference>
<feature type="domain" description="Proteasome alpha-type subunits" evidence="8">
    <location>
        <begin position="1309"/>
        <end position="1331"/>
    </location>
</feature>
<feature type="compositionally biased region" description="Low complexity" evidence="7">
    <location>
        <begin position="252"/>
        <end position="265"/>
    </location>
</feature>
<dbReference type="OrthoDB" id="431557at2759"/>
<evidence type="ECO:0000256" key="1">
    <source>
        <dbReference type="ARBA" id="ARBA00004123"/>
    </source>
</evidence>
<dbReference type="Pfam" id="PF08432">
    <property type="entry name" value="Vfa1"/>
    <property type="match status" value="1"/>
</dbReference>
<feature type="compositionally biased region" description="Gly residues" evidence="7">
    <location>
        <begin position="381"/>
        <end position="433"/>
    </location>
</feature>
<feature type="compositionally biased region" description="Basic and acidic residues" evidence="7">
    <location>
        <begin position="524"/>
        <end position="534"/>
    </location>
</feature>
<organism evidence="9 10">
    <name type="scientific">Gymnopilus dilepis</name>
    <dbReference type="NCBI Taxonomy" id="231916"/>
    <lineage>
        <taxon>Eukaryota</taxon>
        <taxon>Fungi</taxon>
        <taxon>Dikarya</taxon>
        <taxon>Basidiomycota</taxon>
        <taxon>Agaricomycotina</taxon>
        <taxon>Agaricomycetes</taxon>
        <taxon>Agaricomycetidae</taxon>
        <taxon>Agaricales</taxon>
        <taxon>Agaricineae</taxon>
        <taxon>Hymenogastraceae</taxon>
        <taxon>Gymnopilus</taxon>
    </lineage>
</organism>
<dbReference type="Pfam" id="PF10584">
    <property type="entry name" value="Proteasome_A_N"/>
    <property type="match status" value="1"/>
</dbReference>
<reference evidence="9 10" key="1">
    <citation type="journal article" date="2018" name="Evol. Lett.">
        <title>Horizontal gene cluster transfer increased hallucinogenic mushroom diversity.</title>
        <authorList>
            <person name="Reynolds H.T."/>
            <person name="Vijayakumar V."/>
            <person name="Gluck-Thaler E."/>
            <person name="Korotkin H.B."/>
            <person name="Matheny P.B."/>
            <person name="Slot J.C."/>
        </authorList>
    </citation>
    <scope>NUCLEOTIDE SEQUENCE [LARGE SCALE GENOMIC DNA]</scope>
    <source>
        <strain evidence="9 10">SRW20</strain>
    </source>
</reference>
<dbReference type="EMBL" id="NHYE01000695">
    <property type="protein sequence ID" value="PPR03864.1"/>
    <property type="molecule type" value="Genomic_DNA"/>
</dbReference>
<dbReference type="PROSITE" id="PS51475">
    <property type="entry name" value="PROTEASOME_ALPHA_2"/>
    <property type="match status" value="1"/>
</dbReference>
<comment type="subcellular location">
    <subcellularLocation>
        <location evidence="2">Cytoplasm</location>
    </subcellularLocation>
    <subcellularLocation>
        <location evidence="1">Nucleus</location>
    </subcellularLocation>
</comment>
<feature type="compositionally biased region" description="Polar residues" evidence="7">
    <location>
        <begin position="567"/>
        <end position="576"/>
    </location>
</feature>
<name>A0A409YMQ4_9AGAR</name>
<dbReference type="STRING" id="231916.A0A409YMQ4"/>
<feature type="compositionally biased region" description="Low complexity" evidence="7">
    <location>
        <begin position="369"/>
        <end position="380"/>
    </location>
</feature>
<dbReference type="InterPro" id="IPR013640">
    <property type="entry name" value="Vfa1"/>
</dbReference>
<feature type="compositionally biased region" description="Pro residues" evidence="7">
    <location>
        <begin position="266"/>
        <end position="288"/>
    </location>
</feature>
<feature type="compositionally biased region" description="Polar residues" evidence="7">
    <location>
        <begin position="894"/>
        <end position="903"/>
    </location>
</feature>
<dbReference type="InterPro" id="IPR050115">
    <property type="entry name" value="Proteasome_alpha"/>
</dbReference>
<feature type="compositionally biased region" description="Pro residues" evidence="7">
    <location>
        <begin position="348"/>
        <end position="361"/>
    </location>
</feature>
<dbReference type="InterPro" id="IPR001353">
    <property type="entry name" value="Proteasome_sua/b"/>
</dbReference>
<dbReference type="Proteomes" id="UP000284706">
    <property type="component" value="Unassembled WGS sequence"/>
</dbReference>
<feature type="compositionally biased region" description="Basic and acidic residues" evidence="7">
    <location>
        <begin position="739"/>
        <end position="772"/>
    </location>
</feature>
<feature type="compositionally biased region" description="Polar residues" evidence="7">
    <location>
        <begin position="480"/>
        <end position="495"/>
    </location>
</feature>
<feature type="compositionally biased region" description="Pro residues" evidence="7">
    <location>
        <begin position="193"/>
        <end position="202"/>
    </location>
</feature>
<sequence>MCHKPTTTVLATINTVDFLYTCPIHLSDHEFATLISDGPKLPSSTVSAEEIARIKAEWEEKQKKKAEKEKEAKKEKEKEGDKDKKRGSKVSALWICKPVSCPGNANRQPRTLCPSSWYLCKLSDGHFVGIRRIDIAKNPFLPAPSYTPQQPPLPPGPPPPQPGQGDYPGWWGGAGAHQPHAQPPPVGQYNPQWAPPQAPRPPADQSALYANYGYGSQGSHWQRQQQQQQQYHAPPPVIQQAPPPPPPPPSQPGYNPYQPATGYPQPYVPQPGPPQPIVQPAYPHPPTQPQQMFAPPMPPQQPQHQPPQQPTQPRNHHSSPQHLPPAKRQRFDGPSGGNRHHQNQQHHQPPPQPQFQPPPAPQNSGGFSGPNRGPIPSGPGNRSGGPTGPSGRGGSAGGRGRGGSMGGNRGGLSGGRGRGGSFIGSSGGRGGAAGSQPSGPLRGHGSRNFGGKDFHNRRGGSSGGSFTSGGGPSGSGAGNHSHQGSSSFRGRNQGPSGPGRGNRNESNSGTAFGPREGASSSFTGKKDENRRTLTDFKIVGLSISDLGWTWGTIPASTVKEEPGGQAETGTKSSSTVVKEEAPDDGKLLPSSSMTDENRADGKIEHAQSNDVDMADVKQTQEASRSHDANVNTNPPPPSRIRIYFHTPVTADDSRPIPHNSSYGEVPSDTRKGKRKKLEDDDGDVEERRAPPPPPQMATINDDRSNGSVAPSVAETASEADWLMAAIVEGEEEAEAAGELEPHGEDSEELHVNNIDQEHHGDDGGLDDAHDQDGTLQDGTSHAGPDLLSAAEHSEQDATKPPAADGDASQNHSEPGVPLSSTGNAAHSSVESGKSDSATLLTAAQLVSEQPTSSEGTETAVSRPNDPVSQDGARPSDSVVDDTTNHSEYPETQVYPESTQSYGSNSLQALSAQPTLLDIETQEATQPDSAQMVQGDHLPEPPASPVSNTLLSASSTSTHEDASSSTVTKVDSKANKTPSANRLSISYARGNRRLVVDAEVVESLKLFRQEGRIEVIMKLEKEGDGLKGILMEGLSDVTKSYLPLAASSDTPAGSDPTVPPFSKAEVPSTLELTVYLDTARPLSEPKWAKTGDIQDWLKSMFGRMFWVAGEAAEGWEKKIHVVDPDPARWASNSPVGAINERQRFLKTHMTEPDNVLEILLRLVRGERATAFSQSAPTISAPSVSGPLLSALTQGSAHGAQQTHVSLAVLALFRLTVDYAQKAMGEEGKVDAEKHMGEIIRCLPSHLIYKSLDGIFKEWRVEKKVSICLPSYQTKQHKPNINIIQRCCRLRQLKKTFTVAVESLPLITNTYDSDNTVFSPQGRLHQVEYALEAVKQGSAAVGLRSKTHAVLLALKRSTGELASYQQKMFRIDDHVGIAIAGLTSDARVLSNFMRQQAMSSKMIFNRPIPVNRLVSAIADKAQVNTQEYGRRPYGVGFLVIGQDQGGPHLYEFSPSGNSYEYYAMSIGARSQSAKTYLEKHYESFADCTLEELVRHGLHALRETLQQDKELNVNNTSIGIVGPKSDHEKVEVPGGSFRILENESVGPFLQTMVAKESADAPAPAPAPAPSAGDEDVQMS</sequence>
<dbReference type="GO" id="GO:0005737">
    <property type="term" value="C:cytoplasm"/>
    <property type="evidence" value="ECO:0007669"/>
    <property type="project" value="UniProtKB-SubCell"/>
</dbReference>
<keyword evidence="10" id="KW-1185">Reference proteome</keyword>
<dbReference type="InterPro" id="IPR023332">
    <property type="entry name" value="Proteasome_alpha-type"/>
</dbReference>
<feature type="compositionally biased region" description="Polar residues" evidence="7">
    <location>
        <begin position="807"/>
        <end position="861"/>
    </location>
</feature>
<evidence type="ECO:0000256" key="5">
    <source>
        <dbReference type="ARBA" id="ARBA00023242"/>
    </source>
</evidence>
<evidence type="ECO:0000256" key="4">
    <source>
        <dbReference type="ARBA" id="ARBA00022942"/>
    </source>
</evidence>
<gene>
    <name evidence="9" type="ORF">CVT26_000862</name>
</gene>
<feature type="region of interest" description="Disordered" evidence="7">
    <location>
        <begin position="924"/>
        <end position="977"/>
    </location>
</feature>
<dbReference type="InterPro" id="IPR000426">
    <property type="entry name" value="Proteasome_asu_N"/>
</dbReference>
<comment type="caution">
    <text evidence="9">The sequence shown here is derived from an EMBL/GenBank/DDBJ whole genome shotgun (WGS) entry which is preliminary data.</text>
</comment>
<keyword evidence="3" id="KW-0963">Cytoplasm</keyword>
<comment type="similarity">
    <text evidence="6">Belongs to the peptidase T1A family.</text>
</comment>
<feature type="compositionally biased region" description="Pro residues" evidence="7">
    <location>
        <begin position="233"/>
        <end position="251"/>
    </location>
</feature>
<dbReference type="SMART" id="SM00948">
    <property type="entry name" value="Proteasome_A_N"/>
    <property type="match status" value="1"/>
</dbReference>
<feature type="compositionally biased region" description="Acidic residues" evidence="7">
    <location>
        <begin position="728"/>
        <end position="737"/>
    </location>
</feature>
<dbReference type="Pfam" id="PF00227">
    <property type="entry name" value="Proteasome"/>
    <property type="match status" value="1"/>
</dbReference>
<feature type="compositionally biased region" description="Low complexity" evidence="7">
    <location>
        <begin position="946"/>
        <end position="956"/>
    </location>
</feature>
<evidence type="ECO:0000256" key="3">
    <source>
        <dbReference type="ARBA" id="ARBA00022490"/>
    </source>
</evidence>
<keyword evidence="4 6" id="KW-0647">Proteasome</keyword>
<evidence type="ECO:0000256" key="6">
    <source>
        <dbReference type="PROSITE-ProRule" id="PRU00808"/>
    </source>
</evidence>
<feature type="compositionally biased region" description="Pro residues" evidence="7">
    <location>
        <begin position="295"/>
        <end position="310"/>
    </location>
</feature>
<feature type="compositionally biased region" description="Basic and acidic residues" evidence="7">
    <location>
        <begin position="595"/>
        <end position="607"/>
    </location>
</feature>
<proteinExistence type="inferred from homology"/>
<feature type="compositionally biased region" description="Gly residues" evidence="7">
    <location>
        <begin position="460"/>
        <end position="477"/>
    </location>
</feature>
<feature type="compositionally biased region" description="Polar residues" evidence="7">
    <location>
        <begin position="617"/>
        <end position="632"/>
    </location>
</feature>
<dbReference type="InterPro" id="IPR035144">
    <property type="entry name" value="Proteasome_alpha1"/>
</dbReference>
<protein>
    <recommendedName>
        <fullName evidence="8">Proteasome alpha-type subunits domain-containing protein</fullName>
    </recommendedName>
</protein>
<evidence type="ECO:0000313" key="10">
    <source>
        <dbReference type="Proteomes" id="UP000284706"/>
    </source>
</evidence>
<dbReference type="GO" id="GO:0006511">
    <property type="term" value="P:ubiquitin-dependent protein catabolic process"/>
    <property type="evidence" value="ECO:0007669"/>
    <property type="project" value="InterPro"/>
</dbReference>
<evidence type="ECO:0000256" key="2">
    <source>
        <dbReference type="ARBA" id="ARBA00004496"/>
    </source>
</evidence>
<evidence type="ECO:0000313" key="9">
    <source>
        <dbReference type="EMBL" id="PPR03864.1"/>
    </source>
</evidence>
<dbReference type="CDD" id="cd03749">
    <property type="entry name" value="proteasome_alpha_type_1"/>
    <property type="match status" value="1"/>
</dbReference>
<feature type="compositionally biased region" description="Basic and acidic residues" evidence="7">
    <location>
        <begin position="577"/>
        <end position="586"/>
    </location>
</feature>
<feature type="region of interest" description="Disordered" evidence="7">
    <location>
        <begin position="59"/>
        <end position="87"/>
    </location>
</feature>
<dbReference type="PROSITE" id="PS00388">
    <property type="entry name" value="PROTEASOME_ALPHA_1"/>
    <property type="match status" value="1"/>
</dbReference>
<evidence type="ECO:0000259" key="8">
    <source>
        <dbReference type="PROSITE" id="PS00388"/>
    </source>
</evidence>
<feature type="compositionally biased region" description="Basic and acidic residues" evidence="7">
    <location>
        <begin position="59"/>
        <end position="84"/>
    </location>
</feature>
<dbReference type="FunFam" id="3.60.20.10:FF:000016">
    <property type="entry name" value="Proteasome subunit alpha type-6"/>
    <property type="match status" value="1"/>
</dbReference>
<keyword evidence="5" id="KW-0539">Nucleus</keyword>
<dbReference type="Gene3D" id="3.60.20.10">
    <property type="entry name" value="Glutamine Phosphoribosylpyrophosphate, subunit 1, domain 1"/>
    <property type="match status" value="1"/>
</dbReference>